<accession>A0A3N1CXU2</accession>
<evidence type="ECO:0000313" key="4">
    <source>
        <dbReference type="EMBL" id="ROO86107.1"/>
    </source>
</evidence>
<proteinExistence type="predicted"/>
<dbReference type="GO" id="GO:0030246">
    <property type="term" value="F:carbohydrate binding"/>
    <property type="evidence" value="ECO:0007669"/>
    <property type="project" value="UniProtKB-KW"/>
</dbReference>
<dbReference type="InterPro" id="IPR013320">
    <property type="entry name" value="ConA-like_dom_sf"/>
</dbReference>
<dbReference type="AlphaFoldDB" id="A0A3N1CXU2"/>
<keyword evidence="4" id="KW-0430">Lectin</keyword>
<dbReference type="SUPFAM" id="SSF49899">
    <property type="entry name" value="Concanavalin A-like lectins/glucanases"/>
    <property type="match status" value="1"/>
</dbReference>
<dbReference type="EMBL" id="RJKE01000001">
    <property type="protein sequence ID" value="ROO86107.1"/>
    <property type="molecule type" value="Genomic_DNA"/>
</dbReference>
<evidence type="ECO:0000259" key="3">
    <source>
        <dbReference type="SMART" id="SM00560"/>
    </source>
</evidence>
<evidence type="ECO:0000313" key="5">
    <source>
        <dbReference type="Proteomes" id="UP000272400"/>
    </source>
</evidence>
<organism evidence="4 5">
    <name type="scientific">Actinocorallia herbida</name>
    <dbReference type="NCBI Taxonomy" id="58109"/>
    <lineage>
        <taxon>Bacteria</taxon>
        <taxon>Bacillati</taxon>
        <taxon>Actinomycetota</taxon>
        <taxon>Actinomycetes</taxon>
        <taxon>Streptosporangiales</taxon>
        <taxon>Thermomonosporaceae</taxon>
        <taxon>Actinocorallia</taxon>
    </lineage>
</organism>
<dbReference type="SMART" id="SM00560">
    <property type="entry name" value="LamGL"/>
    <property type="match status" value="1"/>
</dbReference>
<comment type="caution">
    <text evidence="4">The sequence shown here is derived from an EMBL/GenBank/DDBJ whole genome shotgun (WGS) entry which is preliminary data.</text>
</comment>
<dbReference type="OrthoDB" id="3440942at2"/>
<dbReference type="Pfam" id="PF13385">
    <property type="entry name" value="Laminin_G_3"/>
    <property type="match status" value="1"/>
</dbReference>
<dbReference type="Gene3D" id="2.60.120.200">
    <property type="match status" value="1"/>
</dbReference>
<keyword evidence="5" id="KW-1185">Reference proteome</keyword>
<evidence type="ECO:0000256" key="1">
    <source>
        <dbReference type="ARBA" id="ARBA00022729"/>
    </source>
</evidence>
<dbReference type="InterPro" id="IPR006558">
    <property type="entry name" value="LamG-like"/>
</dbReference>
<protein>
    <submittedName>
        <fullName evidence="4">Concanavalin A-like lectin/glucanase superfamily protein</fullName>
    </submittedName>
</protein>
<dbReference type="Proteomes" id="UP000272400">
    <property type="component" value="Unassembled WGS sequence"/>
</dbReference>
<gene>
    <name evidence="4" type="ORF">EDD29_3670</name>
</gene>
<sequence>MSARLVLHWPLDAVAEGRVADLAEGQYGGDVKGDPQTDHDVRFGSCLRFDGSDDHLLLQNVPADRLRAYTFQTWIKPLPGARPATVVLCARNAGTLQVLLEPNGAITHRFMVTRPLSGLFEARLATAPETVPAGLWTHVAVTNDGRTARIHLNGIQASELAFAGTRTPDPSALTVCGVGPGRFFAGSLAHLRIYDDALTPVEVKRDMAEDEAALAAFVRSHPLDFALVNDDDHPVLYIDEAATTQAMTLRLTNTSRYPVEPVPLTVPVPTTAEYHCALRLRPGTLAAGIAPRAASAAWALAAEPDGTALYLQWKSPATLAPGASTTVRIEGLNADGAGGTRGTRVELEYLRWRHPGEQDELTGTRLQFLDLVNHRGRRDLPLDLRLVGGDRVLADSQAVSALRVHLTHTLLDGPGLSLRKDSELLLSFDVQQPGQDRPWALTASGDAPRASLTTADPRWRITAEALGQRMRWTLRPREDLVLAPGEHLELALGGIVALPSLGHAPILVDYQDVPGYANGTLTVPVERTPLLFSGANVGIGTQRPEPFRLAVNGVENHLQLRRDAALGGGGKVLFLELFQDTSAGPAVTFPSIRFHHGEKFWHRIEGRPEGIQFKQGHLGGDALIDIHAGTAVVAGLRIGGTTIGEAELRVLKKLAAGQLEFDLFNVKQGEYIYAADLNPLDADRRHVYTWRRRDRLDQGRWRLHFPG</sequence>
<reference evidence="4 5" key="1">
    <citation type="submission" date="2018-11" db="EMBL/GenBank/DDBJ databases">
        <title>Sequencing the genomes of 1000 actinobacteria strains.</title>
        <authorList>
            <person name="Klenk H.-P."/>
        </authorList>
    </citation>
    <scope>NUCLEOTIDE SEQUENCE [LARGE SCALE GENOMIC DNA]</scope>
    <source>
        <strain evidence="4 5">DSM 44254</strain>
    </source>
</reference>
<keyword evidence="2" id="KW-1015">Disulfide bond</keyword>
<feature type="domain" description="LamG-like jellyroll fold" evidence="3">
    <location>
        <begin position="67"/>
        <end position="201"/>
    </location>
</feature>
<evidence type="ECO:0000256" key="2">
    <source>
        <dbReference type="ARBA" id="ARBA00023157"/>
    </source>
</evidence>
<dbReference type="RefSeq" id="WP_123665539.1">
    <property type="nucleotide sequence ID" value="NZ_RJKE01000001.1"/>
</dbReference>
<keyword evidence="1" id="KW-0732">Signal</keyword>
<name>A0A3N1CXU2_9ACTN</name>